<dbReference type="Proteomes" id="UP000324222">
    <property type="component" value="Unassembled WGS sequence"/>
</dbReference>
<feature type="compositionally biased region" description="Low complexity" evidence="1">
    <location>
        <begin position="141"/>
        <end position="154"/>
    </location>
</feature>
<reference evidence="2 3" key="1">
    <citation type="submission" date="2019-05" db="EMBL/GenBank/DDBJ databases">
        <title>Another draft genome of Portunus trituberculatus and its Hox gene families provides insights of decapod evolution.</title>
        <authorList>
            <person name="Jeong J.-H."/>
            <person name="Song I."/>
            <person name="Kim S."/>
            <person name="Choi T."/>
            <person name="Kim D."/>
            <person name="Ryu S."/>
            <person name="Kim W."/>
        </authorList>
    </citation>
    <scope>NUCLEOTIDE SEQUENCE [LARGE SCALE GENOMIC DNA]</scope>
    <source>
        <tissue evidence="2">Muscle</tissue>
    </source>
</reference>
<comment type="caution">
    <text evidence="2">The sequence shown here is derived from an EMBL/GenBank/DDBJ whole genome shotgun (WGS) entry which is preliminary data.</text>
</comment>
<dbReference type="AlphaFoldDB" id="A0A5B7F0E6"/>
<gene>
    <name evidence="2" type="ORF">E2C01_032252</name>
</gene>
<evidence type="ECO:0000313" key="2">
    <source>
        <dbReference type="EMBL" id="MPC38739.1"/>
    </source>
</evidence>
<accession>A0A5B7F0E6</accession>
<dbReference type="EMBL" id="VSRR010004157">
    <property type="protein sequence ID" value="MPC38739.1"/>
    <property type="molecule type" value="Genomic_DNA"/>
</dbReference>
<feature type="region of interest" description="Disordered" evidence="1">
    <location>
        <begin position="1"/>
        <end position="44"/>
    </location>
</feature>
<proteinExistence type="predicted"/>
<keyword evidence="3" id="KW-1185">Reference proteome</keyword>
<sequence length="171" mass="18105">MRTLYTSRTKKRGFYDSARSEATGDPAQRTHGTRQGKTVGGRDAGRRAVTGLITEQRTPCHEMAHYTAELPLKAMNDASGACFMNVHIRTPPRPLPSLPAPAGSEAPSQLLPRNGEKMPRSQINNKPHDSPTRGPAAPHGSHSLSAATPALSSLGPAVQVPRDSRAGPGSS</sequence>
<organism evidence="2 3">
    <name type="scientific">Portunus trituberculatus</name>
    <name type="common">Swimming crab</name>
    <name type="synonym">Neptunus trituberculatus</name>
    <dbReference type="NCBI Taxonomy" id="210409"/>
    <lineage>
        <taxon>Eukaryota</taxon>
        <taxon>Metazoa</taxon>
        <taxon>Ecdysozoa</taxon>
        <taxon>Arthropoda</taxon>
        <taxon>Crustacea</taxon>
        <taxon>Multicrustacea</taxon>
        <taxon>Malacostraca</taxon>
        <taxon>Eumalacostraca</taxon>
        <taxon>Eucarida</taxon>
        <taxon>Decapoda</taxon>
        <taxon>Pleocyemata</taxon>
        <taxon>Brachyura</taxon>
        <taxon>Eubrachyura</taxon>
        <taxon>Portunoidea</taxon>
        <taxon>Portunidae</taxon>
        <taxon>Portuninae</taxon>
        <taxon>Portunus</taxon>
    </lineage>
</organism>
<evidence type="ECO:0000313" key="3">
    <source>
        <dbReference type="Proteomes" id="UP000324222"/>
    </source>
</evidence>
<name>A0A5B7F0E6_PORTR</name>
<feature type="region of interest" description="Disordered" evidence="1">
    <location>
        <begin position="87"/>
        <end position="171"/>
    </location>
</feature>
<protein>
    <submittedName>
        <fullName evidence="2">Uncharacterized protein</fullName>
    </submittedName>
</protein>
<evidence type="ECO:0000256" key="1">
    <source>
        <dbReference type="SAM" id="MobiDB-lite"/>
    </source>
</evidence>